<evidence type="ECO:0000313" key="2">
    <source>
        <dbReference type="EMBL" id="CCD16620.1"/>
    </source>
</evidence>
<evidence type="ECO:0000313" key="3">
    <source>
        <dbReference type="Proteomes" id="UP000000702"/>
    </source>
</evidence>
<dbReference type="AlphaFoldDB" id="F9WH31"/>
<sequence length="262" mass="32066">MIEFYDKRERELVREFNETVAKLQDIMYNAIKVHEEKLHECWKDMERAQQEKHEQIVKDLNLLREKEEKDYHARVTRIEQDNQRRYEQYRNEMTLLEQRQKEREEHLLVDISQRERELSEREQRLRVQRAQDEQDNKVALLARETELKAYYERLMDNMRTSFDKEREKMTKFFHDQLQEISQLHLDNERKLEATHRDKEREMAQRYRVAGYEADDRKGDAELRDVSMATQSALLSKFDIIEARQRERAEKARAAFQGKDGKQ</sequence>
<reference evidence="2 3" key="2">
    <citation type="journal article" date="2012" name="Proc. Natl. Acad. Sci. U.S.A.">
        <title>Antigenic diversity is generated by distinct evolutionary mechanisms in African trypanosome species.</title>
        <authorList>
            <person name="Jackson A.P."/>
            <person name="Berry A."/>
            <person name="Aslett M."/>
            <person name="Allison H.C."/>
            <person name="Burton P."/>
            <person name="Vavrova-Anderson J."/>
            <person name="Brown R."/>
            <person name="Browne H."/>
            <person name="Corton N."/>
            <person name="Hauser H."/>
            <person name="Gamble J."/>
            <person name="Gilderthorp R."/>
            <person name="Marcello L."/>
            <person name="McQuillan J."/>
            <person name="Otto T.D."/>
            <person name="Quail M.A."/>
            <person name="Sanders M.J."/>
            <person name="van Tonder A."/>
            <person name="Ginger M.L."/>
            <person name="Field M.C."/>
            <person name="Barry J.D."/>
            <person name="Hertz-Fowler C."/>
            <person name="Berriman M."/>
        </authorList>
    </citation>
    <scope>NUCLEOTIDE SEQUENCE [LARGE SCALE GENOMIC DNA]</scope>
    <source>
        <strain evidence="2 3">IL3000</strain>
    </source>
</reference>
<feature type="coiled-coil region" evidence="1">
    <location>
        <begin position="79"/>
        <end position="106"/>
    </location>
</feature>
<keyword evidence="1" id="KW-0175">Coiled coil</keyword>
<protein>
    <submittedName>
        <fullName evidence="2">WGS project CAEQ00000000 data, annotated contig 586</fullName>
    </submittedName>
</protein>
<accession>F9WH31</accession>
<proteinExistence type="predicted"/>
<gene>
    <name evidence="2" type="ORF">TCIL3000_0_15290</name>
</gene>
<keyword evidence="3" id="KW-1185">Reference proteome</keyword>
<dbReference type="VEuPathDB" id="TriTrypDB:TcIL3000_0_15290"/>
<comment type="caution">
    <text evidence="2">The sequence shown here is derived from an EMBL/GenBank/DDBJ whole genome shotgun (WGS) entry which is preliminary data.</text>
</comment>
<reference evidence="3" key="1">
    <citation type="submission" date="2011-07" db="EMBL/GenBank/DDBJ databases">
        <title>Divergent evolution of antigenic variation in African trypanosomes.</title>
        <authorList>
            <person name="Jackson A.P."/>
            <person name="Berry A."/>
            <person name="Allison H.C."/>
            <person name="Burton P."/>
            <person name="Anderson J."/>
            <person name="Aslett M."/>
            <person name="Brown R."/>
            <person name="Corton N."/>
            <person name="Harris D."/>
            <person name="Hauser H."/>
            <person name="Gamble J."/>
            <person name="Gilderthorp R."/>
            <person name="McQuillan J."/>
            <person name="Quail M.A."/>
            <person name="Sanders M."/>
            <person name="Van Tonder A."/>
            <person name="Ginger M.L."/>
            <person name="Donelson J.E."/>
            <person name="Field M.C."/>
            <person name="Barry J.D."/>
            <person name="Berriman M."/>
            <person name="Hertz-Fowler C."/>
        </authorList>
    </citation>
    <scope>NUCLEOTIDE SEQUENCE [LARGE SCALE GENOMIC DNA]</scope>
    <source>
        <strain evidence="3">IL3000</strain>
    </source>
</reference>
<organism evidence="2 3">
    <name type="scientific">Trypanosoma congolense (strain IL3000)</name>
    <dbReference type="NCBI Taxonomy" id="1068625"/>
    <lineage>
        <taxon>Eukaryota</taxon>
        <taxon>Discoba</taxon>
        <taxon>Euglenozoa</taxon>
        <taxon>Kinetoplastea</taxon>
        <taxon>Metakinetoplastina</taxon>
        <taxon>Trypanosomatida</taxon>
        <taxon>Trypanosomatidae</taxon>
        <taxon>Trypanosoma</taxon>
        <taxon>Nannomonas</taxon>
    </lineage>
</organism>
<name>F9WH31_TRYCI</name>
<dbReference type="Proteomes" id="UP000000702">
    <property type="component" value="Unassembled WGS sequence"/>
</dbReference>
<evidence type="ECO:0000256" key="1">
    <source>
        <dbReference type="SAM" id="Coils"/>
    </source>
</evidence>
<dbReference type="EMBL" id="CAEQ01002366">
    <property type="protein sequence ID" value="CCD16620.1"/>
    <property type="molecule type" value="Genomic_DNA"/>
</dbReference>